<dbReference type="InterPro" id="IPR008579">
    <property type="entry name" value="UGlyAH_Cupin_dom"/>
</dbReference>
<evidence type="ECO:0000259" key="1">
    <source>
        <dbReference type="Pfam" id="PF05899"/>
    </source>
</evidence>
<dbReference type="CDD" id="cd02227">
    <property type="entry name" value="cupin_TM1112-like"/>
    <property type="match status" value="1"/>
</dbReference>
<dbReference type="InterPro" id="IPR014710">
    <property type="entry name" value="RmlC-like_jellyroll"/>
</dbReference>
<gene>
    <name evidence="2" type="ORF">KV203_16255</name>
</gene>
<organism evidence="2 3">
    <name type="scientific">Skermania pinensis</name>
    <dbReference type="NCBI Taxonomy" id="39122"/>
    <lineage>
        <taxon>Bacteria</taxon>
        <taxon>Bacillati</taxon>
        <taxon>Actinomycetota</taxon>
        <taxon>Actinomycetes</taxon>
        <taxon>Mycobacteriales</taxon>
        <taxon>Gordoniaceae</taxon>
        <taxon>Skermania</taxon>
    </lineage>
</organism>
<reference evidence="2" key="1">
    <citation type="submission" date="2021-07" db="EMBL/GenBank/DDBJ databases">
        <title>Candidatus Kaistella beijingensis sp. nov. isolated from a municipal wastewater treatment plant is involved in sludge foaming.</title>
        <authorList>
            <person name="Song Y."/>
            <person name="Liu S.-J."/>
        </authorList>
    </citation>
    <scope>NUCLEOTIDE SEQUENCE</scope>
    <source>
        <strain evidence="2">DSM 43998</strain>
    </source>
</reference>
<feature type="domain" description="(S)-ureidoglycine aminohydrolase cupin" evidence="1">
    <location>
        <begin position="45"/>
        <end position="115"/>
    </location>
</feature>
<dbReference type="Proteomes" id="UP000887023">
    <property type="component" value="Chromosome"/>
</dbReference>
<dbReference type="RefSeq" id="WP_157079878.1">
    <property type="nucleotide sequence ID" value="NZ_CBCRUZ010000027.1"/>
</dbReference>
<name>A0ABX8S7Y4_9ACTN</name>
<dbReference type="InterPro" id="IPR011051">
    <property type="entry name" value="RmlC_Cupin_sf"/>
</dbReference>
<evidence type="ECO:0000313" key="2">
    <source>
        <dbReference type="EMBL" id="QXQ13386.1"/>
    </source>
</evidence>
<dbReference type="PANTHER" id="PTHR40943:SF1">
    <property type="entry name" value="CYTOPLASMIC PROTEIN"/>
    <property type="match status" value="1"/>
</dbReference>
<dbReference type="SUPFAM" id="SSF51182">
    <property type="entry name" value="RmlC-like cupins"/>
    <property type="match status" value="1"/>
</dbReference>
<evidence type="ECO:0000313" key="3">
    <source>
        <dbReference type="Proteomes" id="UP000887023"/>
    </source>
</evidence>
<dbReference type="EMBL" id="CP079105">
    <property type="protein sequence ID" value="QXQ13386.1"/>
    <property type="molecule type" value="Genomic_DNA"/>
</dbReference>
<proteinExistence type="predicted"/>
<accession>A0ABX8S7Y4</accession>
<protein>
    <submittedName>
        <fullName evidence="2">DUF861 domain-containing protein</fullName>
    </submittedName>
</protein>
<dbReference type="PANTHER" id="PTHR40943">
    <property type="entry name" value="CYTOPLASMIC PROTEIN-RELATED"/>
    <property type="match status" value="1"/>
</dbReference>
<dbReference type="Pfam" id="PF05899">
    <property type="entry name" value="Cupin_3"/>
    <property type="match status" value="1"/>
</dbReference>
<keyword evidence="3" id="KW-1185">Reference proteome</keyword>
<sequence length="152" mass="16323">MQTIDLDLVTTTLGADAGLADAPIEPAWILDGNPQARVTQWAGSTDGRAGNYIWECTAGRFRWYFSVDETVCIISGEVEVQSGDGPPVLLRPGDSAIFYAGTWSIWHIPEHVRKHAVLSPPLSPGARRLIGAVGKIKARIRPGSGDEPTAAF</sequence>
<dbReference type="Gene3D" id="2.60.120.10">
    <property type="entry name" value="Jelly Rolls"/>
    <property type="match status" value="1"/>
</dbReference>